<gene>
    <name evidence="2" type="ordered locus">Rcas_2830</name>
</gene>
<dbReference type="eggNOG" id="COG0464">
    <property type="taxonomic scope" value="Bacteria"/>
</dbReference>
<dbReference type="PANTHER" id="PTHR46411">
    <property type="entry name" value="FAMILY ATPASE, PUTATIVE-RELATED"/>
    <property type="match status" value="1"/>
</dbReference>
<reference evidence="2 3" key="1">
    <citation type="submission" date="2007-08" db="EMBL/GenBank/DDBJ databases">
        <title>Complete sequence of Roseiflexus castenholzii DSM 13941.</title>
        <authorList>
            <consortium name="US DOE Joint Genome Institute"/>
            <person name="Copeland A."/>
            <person name="Lucas S."/>
            <person name="Lapidus A."/>
            <person name="Barry K."/>
            <person name="Glavina del Rio T."/>
            <person name="Dalin E."/>
            <person name="Tice H."/>
            <person name="Pitluck S."/>
            <person name="Thompson L.S."/>
            <person name="Brettin T."/>
            <person name="Bruce D."/>
            <person name="Detter J.C."/>
            <person name="Han C."/>
            <person name="Tapia R."/>
            <person name="Schmutz J."/>
            <person name="Larimer F."/>
            <person name="Land M."/>
            <person name="Hauser L."/>
            <person name="Kyrpides N."/>
            <person name="Mikhailova N."/>
            <person name="Bryant D.A."/>
            <person name="Hanada S."/>
            <person name="Tsukatani Y."/>
            <person name="Richardson P."/>
        </authorList>
    </citation>
    <scope>NUCLEOTIDE SEQUENCE [LARGE SCALE GENOMIC DNA]</scope>
    <source>
        <strain evidence="3">DSM 13941 / HLO8</strain>
    </source>
</reference>
<dbReference type="PANTHER" id="PTHR46411:SF3">
    <property type="entry name" value="AAA+ ATPASE DOMAIN-CONTAINING PROTEIN"/>
    <property type="match status" value="1"/>
</dbReference>
<dbReference type="SMART" id="SM00382">
    <property type="entry name" value="AAA"/>
    <property type="match status" value="1"/>
</dbReference>
<evidence type="ECO:0000259" key="1">
    <source>
        <dbReference type="SMART" id="SM00382"/>
    </source>
</evidence>
<dbReference type="Proteomes" id="UP000000263">
    <property type="component" value="Chromosome"/>
</dbReference>
<dbReference type="InterPro" id="IPR003959">
    <property type="entry name" value="ATPase_AAA_core"/>
</dbReference>
<dbReference type="InterPro" id="IPR003593">
    <property type="entry name" value="AAA+_ATPase"/>
</dbReference>
<dbReference type="InterPro" id="IPR054472">
    <property type="entry name" value="WHD"/>
</dbReference>
<dbReference type="InterPro" id="IPR027417">
    <property type="entry name" value="P-loop_NTPase"/>
</dbReference>
<protein>
    <submittedName>
        <fullName evidence="2">AAA ATPase central domain protein</fullName>
    </submittedName>
</protein>
<dbReference type="Pfam" id="PF00004">
    <property type="entry name" value="AAA"/>
    <property type="match status" value="1"/>
</dbReference>
<dbReference type="CDD" id="cd19481">
    <property type="entry name" value="RecA-like_protease"/>
    <property type="match status" value="1"/>
</dbReference>
<dbReference type="OrthoDB" id="9806903at2"/>
<dbReference type="EMBL" id="CP000804">
    <property type="protein sequence ID" value="ABU58901.1"/>
    <property type="molecule type" value="Genomic_DNA"/>
</dbReference>
<evidence type="ECO:0000313" key="2">
    <source>
        <dbReference type="EMBL" id="ABU58901.1"/>
    </source>
</evidence>
<dbReference type="KEGG" id="rca:Rcas_2830"/>
<dbReference type="AlphaFoldDB" id="A7NF46"/>
<dbReference type="SUPFAM" id="SSF52540">
    <property type="entry name" value="P-loop containing nucleoside triphosphate hydrolases"/>
    <property type="match status" value="1"/>
</dbReference>
<dbReference type="GO" id="GO:0005524">
    <property type="term" value="F:ATP binding"/>
    <property type="evidence" value="ECO:0007669"/>
    <property type="project" value="InterPro"/>
</dbReference>
<evidence type="ECO:0000313" key="3">
    <source>
        <dbReference type="Proteomes" id="UP000000263"/>
    </source>
</evidence>
<dbReference type="Pfam" id="PF22977">
    <property type="entry name" value="WHD"/>
    <property type="match status" value="1"/>
</dbReference>
<dbReference type="HOGENOM" id="CLU_016564_1_0_0"/>
<dbReference type="STRING" id="383372.Rcas_2830"/>
<dbReference type="RefSeq" id="WP_012121325.1">
    <property type="nucleotide sequence ID" value="NC_009767.1"/>
</dbReference>
<keyword evidence="3" id="KW-1185">Reference proteome</keyword>
<accession>A7NF46</accession>
<sequence>MTIISGETWERINHRALETALARVRVALERYLARLNHVSSAASDRLSFLESDSADERSALDTLCATFRLSPFERDLLALCAGVELDAGIATLCAEAQGDPQRVSPTFSLALAALPGAHWSALAPDAPLRYWRLIEPASGGLLTRAPLRIDERVLHYLTGISYLDERLCGLITPIRATEALLPSHQALADRIAAVWRRARGGMFPLIQVCGDDRATRQAIAVAACASVGVTLHTLNAAVMPLAVADVESLIRLWEREAALSAGALLVECDDVDPADTVRASMLTWLLERTGGALMVSARDRWRPTQRVTVTIDVHRTSSREQRNAWRAALGATADHLDGHVDLLVSQFNLSAHAIRAASAEALGRVQEYAGHDVARAVWEASRAQARPRLDDLAQRIEASVAWDDLVLPEPQRRLLRDIAAHVRQRARVYETWGFAARSSRGLGISALFAGASGTGKTMAAEVLANELHLDLYRIDLSSVVSKYIGETEKNLRRIFDAAESGGAILLFDEADALFGKRSEVKDSHDRYANIEVSYLLQRMEAYRGLAILTTNLKSALDAAFLRRIRFVVQFPFPDAAQRAEIWRRSFPPGAPTDGLDFEKLARLNVAGGNIRNIALNAAFLAADAGEPIRMAHLLRAARAEYAKLEKQLTEAEVAGWV</sequence>
<feature type="domain" description="AAA+ ATPase" evidence="1">
    <location>
        <begin position="442"/>
        <end position="574"/>
    </location>
</feature>
<proteinExistence type="predicted"/>
<name>A7NF46_ROSCS</name>
<organism evidence="2 3">
    <name type="scientific">Roseiflexus castenholzii (strain DSM 13941 / HLO8)</name>
    <dbReference type="NCBI Taxonomy" id="383372"/>
    <lineage>
        <taxon>Bacteria</taxon>
        <taxon>Bacillati</taxon>
        <taxon>Chloroflexota</taxon>
        <taxon>Chloroflexia</taxon>
        <taxon>Chloroflexales</taxon>
        <taxon>Roseiflexineae</taxon>
        <taxon>Roseiflexaceae</taxon>
        <taxon>Roseiflexus</taxon>
    </lineage>
</organism>
<dbReference type="Gene3D" id="3.40.50.300">
    <property type="entry name" value="P-loop containing nucleotide triphosphate hydrolases"/>
    <property type="match status" value="1"/>
</dbReference>
<dbReference type="GO" id="GO:0016887">
    <property type="term" value="F:ATP hydrolysis activity"/>
    <property type="evidence" value="ECO:0007669"/>
    <property type="project" value="InterPro"/>
</dbReference>